<evidence type="ECO:0000256" key="6">
    <source>
        <dbReference type="ARBA" id="ARBA00023015"/>
    </source>
</evidence>
<evidence type="ECO:0000256" key="11">
    <source>
        <dbReference type="ARBA" id="ARBA00023242"/>
    </source>
</evidence>
<dbReference type="InterPro" id="IPR006671">
    <property type="entry name" value="Cyclin_N"/>
</dbReference>
<dbReference type="FunFam" id="1.10.472.10:FF:000001">
    <property type="entry name" value="G2/mitotic-specific cyclin"/>
    <property type="match status" value="1"/>
</dbReference>
<dbReference type="GO" id="GO:0003677">
    <property type="term" value="F:DNA binding"/>
    <property type="evidence" value="ECO:0007669"/>
    <property type="project" value="UniProtKB-KW"/>
</dbReference>
<evidence type="ECO:0000256" key="12">
    <source>
        <dbReference type="ARBA" id="ARBA00023306"/>
    </source>
</evidence>
<evidence type="ECO:0000256" key="14">
    <source>
        <dbReference type="RuleBase" id="RU004020"/>
    </source>
</evidence>
<evidence type="ECO:0000256" key="15">
    <source>
        <dbReference type="SAM" id="Coils"/>
    </source>
</evidence>
<dbReference type="InterPro" id="IPR036915">
    <property type="entry name" value="Cyclin-like_sf"/>
</dbReference>
<dbReference type="GO" id="GO:0051301">
    <property type="term" value="P:cell division"/>
    <property type="evidence" value="ECO:0007669"/>
    <property type="project" value="UniProtKB-KW"/>
</dbReference>
<evidence type="ECO:0000256" key="8">
    <source>
        <dbReference type="ARBA" id="ARBA00023125"/>
    </source>
</evidence>
<dbReference type="PRINTS" id="PR00056">
    <property type="entry name" value="HSFDOMAIN"/>
</dbReference>
<comment type="subunit">
    <text evidence="3">Homotrimer.</text>
</comment>
<dbReference type="PROSITE" id="PS00292">
    <property type="entry name" value="CYCLINS"/>
    <property type="match status" value="1"/>
</dbReference>
<keyword evidence="6" id="KW-0805">Transcription regulation</keyword>
<evidence type="ECO:0000256" key="17">
    <source>
        <dbReference type="SAM" id="Phobius"/>
    </source>
</evidence>
<dbReference type="PANTHER" id="PTHR10015">
    <property type="entry name" value="HEAT SHOCK TRANSCRIPTION FACTOR"/>
    <property type="match status" value="1"/>
</dbReference>
<dbReference type="Proteomes" id="UP001552299">
    <property type="component" value="Unassembled WGS sequence"/>
</dbReference>
<comment type="similarity">
    <text evidence="14">Belongs to the HSF family.</text>
</comment>
<accession>A0ABD0TZF1</accession>
<evidence type="ECO:0000256" key="2">
    <source>
        <dbReference type="ARBA" id="ARBA00006955"/>
    </source>
</evidence>
<feature type="transmembrane region" description="Helical" evidence="17">
    <location>
        <begin position="912"/>
        <end position="933"/>
    </location>
</feature>
<organism evidence="19 20">
    <name type="scientific">Dendrobium thyrsiflorum</name>
    <name type="common">Pinecone-like raceme dendrobium</name>
    <name type="synonym">Orchid</name>
    <dbReference type="NCBI Taxonomy" id="117978"/>
    <lineage>
        <taxon>Eukaryota</taxon>
        <taxon>Viridiplantae</taxon>
        <taxon>Streptophyta</taxon>
        <taxon>Embryophyta</taxon>
        <taxon>Tracheophyta</taxon>
        <taxon>Spermatophyta</taxon>
        <taxon>Magnoliopsida</taxon>
        <taxon>Liliopsida</taxon>
        <taxon>Asparagales</taxon>
        <taxon>Orchidaceae</taxon>
        <taxon>Epidendroideae</taxon>
        <taxon>Malaxideae</taxon>
        <taxon>Dendrobiinae</taxon>
        <taxon>Dendrobium</taxon>
    </lineage>
</organism>
<dbReference type="SMART" id="SM00415">
    <property type="entry name" value="HSF"/>
    <property type="match status" value="1"/>
</dbReference>
<dbReference type="InterPro" id="IPR048258">
    <property type="entry name" value="Cyclins_cyclin-box"/>
</dbReference>
<evidence type="ECO:0000256" key="3">
    <source>
        <dbReference type="ARBA" id="ARBA00011233"/>
    </source>
</evidence>
<keyword evidence="9 13" id="KW-0195">Cyclin</keyword>
<keyword evidence="11" id="KW-0539">Nucleus</keyword>
<comment type="similarity">
    <text evidence="2">Belongs to the cyclin family. Cyclin AB subfamily.</text>
</comment>
<feature type="domain" description="HSF-type DNA-binding" evidence="18">
    <location>
        <begin position="57"/>
        <end position="81"/>
    </location>
</feature>
<keyword evidence="17" id="KW-0812">Transmembrane</keyword>
<keyword evidence="15" id="KW-0175">Coiled coil</keyword>
<comment type="subcellular location">
    <subcellularLocation>
        <location evidence="1">Nucleus</location>
    </subcellularLocation>
</comment>
<dbReference type="FunFam" id="1.10.10.10:FF:000057">
    <property type="entry name" value="Heat shock transcription factor 1"/>
    <property type="match status" value="1"/>
</dbReference>
<dbReference type="SUPFAM" id="SSF46785">
    <property type="entry name" value="Winged helix' DNA-binding domain"/>
    <property type="match status" value="1"/>
</dbReference>
<keyword evidence="4" id="KW-0597">Phosphoprotein</keyword>
<dbReference type="InterPro" id="IPR000232">
    <property type="entry name" value="HSF_DNA-bd"/>
</dbReference>
<keyword evidence="17" id="KW-1133">Transmembrane helix</keyword>
<dbReference type="InterPro" id="IPR036390">
    <property type="entry name" value="WH_DNA-bd_sf"/>
</dbReference>
<keyword evidence="10" id="KW-0804">Transcription</keyword>
<dbReference type="Gene3D" id="1.10.472.10">
    <property type="entry name" value="Cyclin-like"/>
    <property type="match status" value="2"/>
</dbReference>
<keyword evidence="5" id="KW-0132">Cell division</keyword>
<dbReference type="GO" id="GO:0005634">
    <property type="term" value="C:nucleus"/>
    <property type="evidence" value="ECO:0007669"/>
    <property type="project" value="UniProtKB-SubCell"/>
</dbReference>
<keyword evidence="17" id="KW-0472">Membrane</keyword>
<dbReference type="FunFam" id="1.10.472.10:FF:000032">
    <property type="entry name" value="G2/mitotic-specific cyclin-1"/>
    <property type="match status" value="1"/>
</dbReference>
<evidence type="ECO:0000259" key="18">
    <source>
        <dbReference type="PROSITE" id="PS00434"/>
    </source>
</evidence>
<reference evidence="19 20" key="1">
    <citation type="journal article" date="2024" name="Plant Biotechnol. J.">
        <title>Dendrobium thyrsiflorum genome and its molecular insights into genes involved in important horticultural traits.</title>
        <authorList>
            <person name="Chen B."/>
            <person name="Wang J.Y."/>
            <person name="Zheng P.J."/>
            <person name="Li K.L."/>
            <person name="Liang Y.M."/>
            <person name="Chen X.F."/>
            <person name="Zhang C."/>
            <person name="Zhao X."/>
            <person name="He X."/>
            <person name="Zhang G.Q."/>
            <person name="Liu Z.J."/>
            <person name="Xu Q."/>
        </authorList>
    </citation>
    <scope>NUCLEOTIDE SEQUENCE [LARGE SCALE GENOMIC DNA]</scope>
    <source>
        <strain evidence="19">GZMU011</strain>
    </source>
</reference>
<dbReference type="AlphaFoldDB" id="A0ABD0TZF1"/>
<keyword evidence="20" id="KW-1185">Reference proteome</keyword>
<dbReference type="Gene3D" id="1.10.10.10">
    <property type="entry name" value="Winged helix-like DNA-binding domain superfamily/Winged helix DNA-binding domain"/>
    <property type="match status" value="1"/>
</dbReference>
<dbReference type="InterPro" id="IPR013763">
    <property type="entry name" value="Cyclin-like_dom"/>
</dbReference>
<evidence type="ECO:0000256" key="10">
    <source>
        <dbReference type="ARBA" id="ARBA00023163"/>
    </source>
</evidence>
<proteinExistence type="inferred from homology"/>
<dbReference type="PROSITE" id="PS00434">
    <property type="entry name" value="HSF_DOMAIN"/>
    <property type="match status" value="1"/>
</dbReference>
<dbReference type="CDD" id="cd20567">
    <property type="entry name" value="CYCLIN_AtCycB-like_rpt1"/>
    <property type="match status" value="1"/>
</dbReference>
<dbReference type="InterPro" id="IPR036388">
    <property type="entry name" value="WH-like_DNA-bd_sf"/>
</dbReference>
<dbReference type="SUPFAM" id="SSF47954">
    <property type="entry name" value="Cyclin-like"/>
    <property type="match status" value="2"/>
</dbReference>
<evidence type="ECO:0000256" key="16">
    <source>
        <dbReference type="SAM" id="MobiDB-lite"/>
    </source>
</evidence>
<feature type="region of interest" description="Disordered" evidence="16">
    <location>
        <begin position="212"/>
        <end position="233"/>
    </location>
</feature>
<dbReference type="SMART" id="SM00385">
    <property type="entry name" value="CYCLIN"/>
    <property type="match status" value="2"/>
</dbReference>
<dbReference type="InterPro" id="IPR004367">
    <property type="entry name" value="Cyclin_C-dom"/>
</dbReference>
<keyword evidence="7" id="KW-0346">Stress response</keyword>
<evidence type="ECO:0000256" key="4">
    <source>
        <dbReference type="ARBA" id="ARBA00022553"/>
    </source>
</evidence>
<feature type="coiled-coil region" evidence="15">
    <location>
        <begin position="133"/>
        <end position="174"/>
    </location>
</feature>
<dbReference type="PANTHER" id="PTHR10015:SF427">
    <property type="entry name" value="HEAT SHOCK FACTOR PROTEIN"/>
    <property type="match status" value="1"/>
</dbReference>
<protein>
    <recommendedName>
        <fullName evidence="18">HSF-type DNA-binding domain-containing protein</fullName>
    </recommendedName>
</protein>
<dbReference type="Pfam" id="PF00134">
    <property type="entry name" value="Cyclin_N"/>
    <property type="match status" value="1"/>
</dbReference>
<dbReference type="GO" id="GO:0010332">
    <property type="term" value="P:response to gamma radiation"/>
    <property type="evidence" value="ECO:0007669"/>
    <property type="project" value="UniProtKB-ARBA"/>
</dbReference>
<comment type="caution">
    <text evidence="19">The sequence shown here is derived from an EMBL/GenBank/DDBJ whole genome shotgun (WGS) entry which is preliminary data.</text>
</comment>
<evidence type="ECO:0000256" key="13">
    <source>
        <dbReference type="RuleBase" id="RU000383"/>
    </source>
</evidence>
<sequence>MEGGGSGAVLAGGGPPPFLSKTYDMVDDPTTDSIVSWGPGNNTFVVWNPPEFARDLLPKYFKHNNFSSFVRQLNTYGFRKIDPDRWEFANEGFLRDQKHLLKNINRKKTSHAHTQPQALPQNTSVTSCVEVGKFGLDEEIERLKRDKNVLMQELVRLRQQQQTTDNQLQTLNKRIHGMEQRQQQMMSFLAKAMNSPGFLAQLVQQNNANNQLISGGNKKRRLPNQGELEAESASRDGQIIKYQPLMTEEAKSMLMQILTSESSPRLDSYNKPDNIVQLGNLQLAADALDSSRSSSSRSSGVTFQEVPLSSVMQYVPANSGVSAVCSSSALSEIQSSPIVTDPGKNILPVFPDEIPQADLGFPEYAQVSGILADEHVPDIPSMSYAASEAESAFVQSIAGVDGMMIPLDLDKFSSDADIDVFSEGDDTKLPGIIDSFWEQFLSASPISVDTEEVNSSLPEANDAAKVQGRGWDGVHNMDNLTEQMGLLTSKSKLFHYFSEIFMIEKREREREEEEERKRREEKRQLLSRLTFTSVSEISAGTAASQNTEVGESLSTRLQSLFSSVFSSIFGHSQNQQEEEREEMATRNQAALNGQQRGAAFAAGKPKATDATGDAKNRKALEDIGNLVNLRIADGKAITRPITRSFGAQLLANAQAVAATNKNVLKQVVLPANGAAKKKPAIRNPKPEVVIDITSPITEQKENRGKNKSHASSFKRNVHSLTYVMSARSKVACGIVDIDAADTENELFMVEYVEDLYKFYKHHEKVCSPQDYMSSQVEINAKMRAILVDWLIEVHHKFELMPETLYLTMFIIDRFLSMESVQRKELQLVGVSAMLIASKYEEIWAPEVNDFISISDGAYTREEILRMEKGILNKLDWSLTFPTQYVFIVRFLKAAVSDKEMENMTFFFAELALMHYSMVMYCPSLFAASAVYAARCTLKKTPLWSKTLEYHTGYLEKNLLECAKLMIGYHSSATDSKLTVVYRKYSKEELGGVAMRSPATKFSSFVSLGRFVLHVHFENFVAGFDVIKEHMGADHNRYIVILILNIWNMEFWSFEFGWAFGSNLSVCGSLRLRFSINTAIIGIILKSFENIYIFVEVSCIAAQVDFIIV</sequence>
<evidence type="ECO:0000256" key="1">
    <source>
        <dbReference type="ARBA" id="ARBA00004123"/>
    </source>
</evidence>
<name>A0ABD0TZF1_DENTH</name>
<dbReference type="EMBL" id="JANQDX010000019">
    <property type="protein sequence ID" value="KAL0905063.1"/>
    <property type="molecule type" value="Genomic_DNA"/>
</dbReference>
<dbReference type="Pfam" id="PF02984">
    <property type="entry name" value="Cyclin_C"/>
    <property type="match status" value="1"/>
</dbReference>
<evidence type="ECO:0000313" key="20">
    <source>
        <dbReference type="Proteomes" id="UP001552299"/>
    </source>
</evidence>
<keyword evidence="8" id="KW-0238">DNA-binding</keyword>
<evidence type="ECO:0000256" key="5">
    <source>
        <dbReference type="ARBA" id="ARBA00022618"/>
    </source>
</evidence>
<gene>
    <name evidence="19" type="ORF">M5K25_027238</name>
</gene>
<dbReference type="SMART" id="SM01332">
    <property type="entry name" value="Cyclin_C"/>
    <property type="match status" value="1"/>
</dbReference>
<dbReference type="CDD" id="cd20511">
    <property type="entry name" value="CYCLIN_AtCycB-like_rpt2"/>
    <property type="match status" value="1"/>
</dbReference>
<dbReference type="Pfam" id="PF00447">
    <property type="entry name" value="HSF_DNA-bind"/>
    <property type="match status" value="1"/>
</dbReference>
<evidence type="ECO:0000313" key="19">
    <source>
        <dbReference type="EMBL" id="KAL0905063.1"/>
    </source>
</evidence>
<keyword evidence="12" id="KW-0131">Cell cycle</keyword>
<evidence type="ECO:0000256" key="9">
    <source>
        <dbReference type="ARBA" id="ARBA00023127"/>
    </source>
</evidence>
<evidence type="ECO:0000256" key="7">
    <source>
        <dbReference type="ARBA" id="ARBA00023016"/>
    </source>
</evidence>